<protein>
    <submittedName>
        <fullName evidence="2">Membrane protein</fullName>
    </submittedName>
</protein>
<evidence type="ECO:0000313" key="2">
    <source>
        <dbReference type="EMBL" id="GFE65042.1"/>
    </source>
</evidence>
<dbReference type="OrthoDB" id="6119856at2"/>
<dbReference type="InterPro" id="IPR008407">
    <property type="entry name" value="Brnchd-chn_aa_trnsp_AzlD"/>
</dbReference>
<comment type="caution">
    <text evidence="2">The sequence shown here is derived from an EMBL/GenBank/DDBJ whole genome shotgun (WGS) entry which is preliminary data.</text>
</comment>
<keyword evidence="1" id="KW-0812">Transmembrane</keyword>
<gene>
    <name evidence="2" type="ORF">KIN_21160</name>
</gene>
<dbReference type="Pfam" id="PF05437">
    <property type="entry name" value="AzlD"/>
    <property type="match status" value="1"/>
</dbReference>
<evidence type="ECO:0000256" key="1">
    <source>
        <dbReference type="SAM" id="Phobius"/>
    </source>
</evidence>
<evidence type="ECO:0000313" key="3">
    <source>
        <dbReference type="Proteomes" id="UP000436822"/>
    </source>
</evidence>
<keyword evidence="3" id="KW-1185">Reference proteome</keyword>
<accession>A0A6N6JIM3</accession>
<dbReference type="RefSeq" id="WP_159806663.1">
    <property type="nucleotide sequence ID" value="NZ_BLJE01000002.1"/>
</dbReference>
<dbReference type="AlphaFoldDB" id="A0A6N6JIM3"/>
<dbReference type="EMBL" id="BLJE01000002">
    <property type="protein sequence ID" value="GFE65042.1"/>
    <property type="molecule type" value="Genomic_DNA"/>
</dbReference>
<organism evidence="2 3">
    <name type="scientific">Litoreibacter roseus</name>
    <dbReference type="NCBI Taxonomy" id="2601869"/>
    <lineage>
        <taxon>Bacteria</taxon>
        <taxon>Pseudomonadati</taxon>
        <taxon>Pseudomonadota</taxon>
        <taxon>Alphaproteobacteria</taxon>
        <taxon>Rhodobacterales</taxon>
        <taxon>Roseobacteraceae</taxon>
        <taxon>Litoreibacter</taxon>
    </lineage>
</organism>
<name>A0A6N6JIM3_9RHOB</name>
<sequence length="109" mass="11788">MTYTEPQIWAVIAILGVGTYLIRFSFLGLIGDRPLPPWLLRHLRYTSVAILPGLVAPLVIWPAATDGVPDVPRLAAALVTIGLGFWTKGVVRSMLGGALTLYVFQALMA</sequence>
<feature type="transmembrane region" description="Helical" evidence="1">
    <location>
        <begin position="43"/>
        <end position="64"/>
    </location>
</feature>
<feature type="transmembrane region" description="Helical" evidence="1">
    <location>
        <begin position="76"/>
        <end position="104"/>
    </location>
</feature>
<reference evidence="2 3" key="1">
    <citation type="submission" date="2019-12" db="EMBL/GenBank/DDBJ databases">
        <title>Litoreibacter badius sp. nov., a novel bacteriochlorophyll a-containing bacterium in the genus Litoreibacter.</title>
        <authorList>
            <person name="Kanamuro M."/>
            <person name="Takabe Y."/>
            <person name="Mori K."/>
            <person name="Takaichi S."/>
            <person name="Hanada S."/>
        </authorList>
    </citation>
    <scope>NUCLEOTIDE SEQUENCE [LARGE SCALE GENOMIC DNA]</scope>
    <source>
        <strain evidence="2 3">K6</strain>
    </source>
</reference>
<proteinExistence type="predicted"/>
<dbReference type="Proteomes" id="UP000436822">
    <property type="component" value="Unassembled WGS sequence"/>
</dbReference>
<feature type="transmembrane region" description="Helical" evidence="1">
    <location>
        <begin position="6"/>
        <end position="31"/>
    </location>
</feature>
<keyword evidence="1" id="KW-0472">Membrane</keyword>
<keyword evidence="1" id="KW-1133">Transmembrane helix</keyword>